<gene>
    <name evidence="11" type="ORF">Prudu_015443</name>
</gene>
<evidence type="ECO:0000256" key="9">
    <source>
        <dbReference type="SAM" id="MobiDB-lite"/>
    </source>
</evidence>
<protein>
    <recommendedName>
        <fullName evidence="10">GATA-type domain-containing protein</fullName>
    </recommendedName>
</protein>
<dbReference type="PROSITE" id="PS50114">
    <property type="entry name" value="GATA_ZN_FINGER_2"/>
    <property type="match status" value="1"/>
</dbReference>
<dbReference type="SUPFAM" id="SSF57716">
    <property type="entry name" value="Glucocorticoid receptor-like (DNA-binding domain)"/>
    <property type="match status" value="1"/>
</dbReference>
<dbReference type="PANTHER" id="PTHR46813:SF16">
    <property type="entry name" value="GATA TRANSCRIPTION FACTOR 18"/>
    <property type="match status" value="1"/>
</dbReference>
<keyword evidence="4" id="KW-0805">Transcription regulation</keyword>
<evidence type="ECO:0000256" key="5">
    <source>
        <dbReference type="ARBA" id="ARBA00023125"/>
    </source>
</evidence>
<dbReference type="CDD" id="cd00202">
    <property type="entry name" value="ZnF_GATA"/>
    <property type="match status" value="1"/>
</dbReference>
<dbReference type="EMBL" id="AP019302">
    <property type="protein sequence ID" value="BBH04340.1"/>
    <property type="molecule type" value="Genomic_DNA"/>
</dbReference>
<feature type="domain" description="GATA-type" evidence="10">
    <location>
        <begin position="143"/>
        <end position="177"/>
    </location>
</feature>
<feature type="compositionally biased region" description="Polar residues" evidence="9">
    <location>
        <begin position="62"/>
        <end position="80"/>
    </location>
</feature>
<keyword evidence="2 8" id="KW-0863">Zinc-finger</keyword>
<evidence type="ECO:0000256" key="7">
    <source>
        <dbReference type="ARBA" id="ARBA00024019"/>
    </source>
</evidence>
<dbReference type="Gene3D" id="3.30.50.10">
    <property type="entry name" value="Erythroid Transcription Factor GATA-1, subunit A"/>
    <property type="match status" value="1"/>
</dbReference>
<comment type="similarity">
    <text evidence="7">Belongs to the type IV zinc-finger family. Class B subfamily.</text>
</comment>
<dbReference type="GO" id="GO:0006355">
    <property type="term" value="P:regulation of DNA-templated transcription"/>
    <property type="evidence" value="ECO:0007669"/>
    <property type="project" value="InterPro"/>
</dbReference>
<evidence type="ECO:0000256" key="6">
    <source>
        <dbReference type="ARBA" id="ARBA00023163"/>
    </source>
</evidence>
<organism evidence="11">
    <name type="scientific">Prunus dulcis</name>
    <name type="common">Almond</name>
    <name type="synonym">Amygdalus dulcis</name>
    <dbReference type="NCBI Taxonomy" id="3755"/>
    <lineage>
        <taxon>Eukaryota</taxon>
        <taxon>Viridiplantae</taxon>
        <taxon>Streptophyta</taxon>
        <taxon>Embryophyta</taxon>
        <taxon>Tracheophyta</taxon>
        <taxon>Spermatophyta</taxon>
        <taxon>Magnoliopsida</taxon>
        <taxon>eudicotyledons</taxon>
        <taxon>Gunneridae</taxon>
        <taxon>Pentapetalae</taxon>
        <taxon>rosids</taxon>
        <taxon>fabids</taxon>
        <taxon>Rosales</taxon>
        <taxon>Rosaceae</taxon>
        <taxon>Amygdaloideae</taxon>
        <taxon>Amygdaleae</taxon>
        <taxon>Prunus</taxon>
    </lineage>
</organism>
<dbReference type="GO" id="GO:0043565">
    <property type="term" value="F:sequence-specific DNA binding"/>
    <property type="evidence" value="ECO:0007669"/>
    <property type="project" value="InterPro"/>
</dbReference>
<evidence type="ECO:0000256" key="3">
    <source>
        <dbReference type="ARBA" id="ARBA00022833"/>
    </source>
</evidence>
<feature type="region of interest" description="Disordered" evidence="9">
    <location>
        <begin position="56"/>
        <end position="80"/>
    </location>
</feature>
<keyword evidence="5" id="KW-0238">DNA-binding</keyword>
<keyword evidence="3" id="KW-0862">Zinc</keyword>
<dbReference type="AlphaFoldDB" id="A0A4Y1RJ24"/>
<dbReference type="SMART" id="SM00401">
    <property type="entry name" value="ZnF_GATA"/>
    <property type="match status" value="1"/>
</dbReference>
<dbReference type="PANTHER" id="PTHR46813">
    <property type="entry name" value="GATA TRANSCRIPTION FACTOR 18"/>
    <property type="match status" value="1"/>
</dbReference>
<evidence type="ECO:0000259" key="10">
    <source>
        <dbReference type="PROSITE" id="PS50114"/>
    </source>
</evidence>
<evidence type="ECO:0000256" key="4">
    <source>
        <dbReference type="ARBA" id="ARBA00023015"/>
    </source>
</evidence>
<keyword evidence="6" id="KW-0804">Transcription</keyword>
<evidence type="ECO:0000256" key="1">
    <source>
        <dbReference type="ARBA" id="ARBA00022723"/>
    </source>
</evidence>
<dbReference type="GO" id="GO:0008270">
    <property type="term" value="F:zinc ion binding"/>
    <property type="evidence" value="ECO:0007669"/>
    <property type="project" value="UniProtKB-KW"/>
</dbReference>
<dbReference type="InterPro" id="IPR000679">
    <property type="entry name" value="Znf_GATA"/>
</dbReference>
<keyword evidence="1" id="KW-0479">Metal-binding</keyword>
<proteinExistence type="inferred from homology"/>
<reference evidence="11" key="1">
    <citation type="journal article" date="2019" name="Science">
        <title>Mutation of a bHLH transcription factor allowed almond domestication.</title>
        <authorList>
            <person name="Sanchez-Perez R."/>
            <person name="Pavan S."/>
            <person name="Mazzeo R."/>
            <person name="Moldovan C."/>
            <person name="Aiese Cigliano R."/>
            <person name="Del Cueto J."/>
            <person name="Ricciardi F."/>
            <person name="Lotti C."/>
            <person name="Ricciardi L."/>
            <person name="Dicenta F."/>
            <person name="Lopez-Marques R.L."/>
            <person name="Lindberg Moller B."/>
        </authorList>
    </citation>
    <scope>NUCLEOTIDE SEQUENCE</scope>
</reference>
<name>A0A4Y1RJ24_PRUDU</name>
<accession>A0A4Y1RJ24</accession>
<feature type="non-terminal residue" evidence="11">
    <location>
        <position position="1"/>
    </location>
</feature>
<evidence type="ECO:0000256" key="2">
    <source>
        <dbReference type="ARBA" id="ARBA00022771"/>
    </source>
</evidence>
<evidence type="ECO:0000256" key="8">
    <source>
        <dbReference type="PROSITE-ProRule" id="PRU00094"/>
    </source>
</evidence>
<dbReference type="InterPro" id="IPR013088">
    <property type="entry name" value="Znf_NHR/GATA"/>
</dbReference>
<dbReference type="Pfam" id="PF00320">
    <property type="entry name" value="GATA"/>
    <property type="match status" value="1"/>
</dbReference>
<evidence type="ECO:0000313" key="11">
    <source>
        <dbReference type="EMBL" id="BBH04340.1"/>
    </source>
</evidence>
<sequence>QTPFCITRFLLSCPRKHMDPKGVQNGFEMTNFDQHEANLGGTDCLVDLTLRLGIPSSDKNNDQQSHTANGSSTSQAVDRSSLKNLNVNGYKQYEFPAPPELKNYCIINISNRRGKTGGSRKRKTTGRRPAKVSDIDKTCTNYNCRVTESPMWRTGPLGPKSLCNRCGIRFRKDQAKRRNRAAGCGSSFQTASCGLQALSCD</sequence>